<protein>
    <recommendedName>
        <fullName evidence="5">Cytochrome c domain-containing protein</fullName>
    </recommendedName>
</protein>
<keyword evidence="7" id="KW-1185">Reference proteome</keyword>
<evidence type="ECO:0000313" key="6">
    <source>
        <dbReference type="EMBL" id="GGA83431.1"/>
    </source>
</evidence>
<dbReference type="InterPro" id="IPR036909">
    <property type="entry name" value="Cyt_c-like_dom_sf"/>
</dbReference>
<evidence type="ECO:0000256" key="3">
    <source>
        <dbReference type="ARBA" id="ARBA00023004"/>
    </source>
</evidence>
<evidence type="ECO:0000256" key="2">
    <source>
        <dbReference type="ARBA" id="ARBA00022723"/>
    </source>
</evidence>
<reference evidence="6" key="1">
    <citation type="journal article" date="2014" name="Int. J. Syst. Evol. Microbiol.">
        <title>Complete genome sequence of Corynebacterium casei LMG S-19264T (=DSM 44701T), isolated from a smear-ripened cheese.</title>
        <authorList>
            <consortium name="US DOE Joint Genome Institute (JGI-PGF)"/>
            <person name="Walter F."/>
            <person name="Albersmeier A."/>
            <person name="Kalinowski J."/>
            <person name="Ruckert C."/>
        </authorList>
    </citation>
    <scope>NUCLEOTIDE SEQUENCE</scope>
    <source>
        <strain evidence="6">CGMCC 1.15448</strain>
    </source>
</reference>
<dbReference type="InterPro" id="IPR051459">
    <property type="entry name" value="Cytochrome_c-type_DH"/>
</dbReference>
<evidence type="ECO:0000259" key="5">
    <source>
        <dbReference type="PROSITE" id="PS51007"/>
    </source>
</evidence>
<dbReference type="EMBL" id="BMJC01000001">
    <property type="protein sequence ID" value="GGA83431.1"/>
    <property type="molecule type" value="Genomic_DNA"/>
</dbReference>
<accession>A0A8J2XQM3</accession>
<proteinExistence type="predicted"/>
<evidence type="ECO:0000256" key="1">
    <source>
        <dbReference type="ARBA" id="ARBA00022617"/>
    </source>
</evidence>
<sequence>MLTMTCLTLAQYGCNQPTQEKTPDDPAPKKMSHAELIDKGKYLVSAFCHDCHSPKKFTPAGPVLDSSKLLSGHPSGGPLPPIDKKTLQPGNWMLIGPDLTSFAGPWGISYTANITSDSATGIGAWSVAEFIAAMRTGKHLGQAGGRPILPPMPWQGIGQYTDDDLRAIYTYLQSTLPVSNKVQAPTTPDEVAKMP</sequence>
<dbReference type="GO" id="GO:0046872">
    <property type="term" value="F:metal ion binding"/>
    <property type="evidence" value="ECO:0007669"/>
    <property type="project" value="UniProtKB-KW"/>
</dbReference>
<keyword evidence="2 4" id="KW-0479">Metal-binding</keyword>
<feature type="domain" description="Cytochrome c" evidence="5">
    <location>
        <begin position="35"/>
        <end position="176"/>
    </location>
</feature>
<dbReference type="Proteomes" id="UP000607559">
    <property type="component" value="Unassembled WGS sequence"/>
</dbReference>
<dbReference type="SUPFAM" id="SSF46626">
    <property type="entry name" value="Cytochrome c"/>
    <property type="match status" value="1"/>
</dbReference>
<gene>
    <name evidence="6" type="ORF">GCM10011511_03120</name>
</gene>
<keyword evidence="1 4" id="KW-0349">Heme</keyword>
<dbReference type="PANTHER" id="PTHR35008">
    <property type="entry name" value="BLL4482 PROTEIN-RELATED"/>
    <property type="match status" value="1"/>
</dbReference>
<dbReference type="Gene3D" id="1.10.760.10">
    <property type="entry name" value="Cytochrome c-like domain"/>
    <property type="match status" value="1"/>
</dbReference>
<keyword evidence="3 4" id="KW-0408">Iron</keyword>
<reference evidence="6" key="2">
    <citation type="submission" date="2020-09" db="EMBL/GenBank/DDBJ databases">
        <authorList>
            <person name="Sun Q."/>
            <person name="Zhou Y."/>
        </authorList>
    </citation>
    <scope>NUCLEOTIDE SEQUENCE</scope>
    <source>
        <strain evidence="6">CGMCC 1.15448</strain>
    </source>
</reference>
<name>A0A8J2XQM3_9BACT</name>
<organism evidence="6 7">
    <name type="scientific">Puia dinghuensis</name>
    <dbReference type="NCBI Taxonomy" id="1792502"/>
    <lineage>
        <taxon>Bacteria</taxon>
        <taxon>Pseudomonadati</taxon>
        <taxon>Bacteroidota</taxon>
        <taxon>Chitinophagia</taxon>
        <taxon>Chitinophagales</taxon>
        <taxon>Chitinophagaceae</taxon>
        <taxon>Puia</taxon>
    </lineage>
</organism>
<evidence type="ECO:0000313" key="7">
    <source>
        <dbReference type="Proteomes" id="UP000607559"/>
    </source>
</evidence>
<comment type="caution">
    <text evidence="6">The sequence shown here is derived from an EMBL/GenBank/DDBJ whole genome shotgun (WGS) entry which is preliminary data.</text>
</comment>
<dbReference type="GO" id="GO:0009055">
    <property type="term" value="F:electron transfer activity"/>
    <property type="evidence" value="ECO:0007669"/>
    <property type="project" value="InterPro"/>
</dbReference>
<evidence type="ECO:0000256" key="4">
    <source>
        <dbReference type="PROSITE-ProRule" id="PRU00433"/>
    </source>
</evidence>
<dbReference type="InterPro" id="IPR009056">
    <property type="entry name" value="Cyt_c-like_dom"/>
</dbReference>
<dbReference type="PROSITE" id="PS51007">
    <property type="entry name" value="CYTC"/>
    <property type="match status" value="1"/>
</dbReference>
<dbReference type="AlphaFoldDB" id="A0A8J2XQM3"/>
<dbReference type="PANTHER" id="PTHR35008:SF4">
    <property type="entry name" value="BLL4482 PROTEIN"/>
    <property type="match status" value="1"/>
</dbReference>
<dbReference type="GO" id="GO:0020037">
    <property type="term" value="F:heme binding"/>
    <property type="evidence" value="ECO:0007669"/>
    <property type="project" value="InterPro"/>
</dbReference>